<organism evidence="1 2">
    <name type="scientific">Romanomermis culicivorax</name>
    <name type="common">Nematode worm</name>
    <dbReference type="NCBI Taxonomy" id="13658"/>
    <lineage>
        <taxon>Eukaryota</taxon>
        <taxon>Metazoa</taxon>
        <taxon>Ecdysozoa</taxon>
        <taxon>Nematoda</taxon>
        <taxon>Enoplea</taxon>
        <taxon>Dorylaimia</taxon>
        <taxon>Mermithida</taxon>
        <taxon>Mermithoidea</taxon>
        <taxon>Mermithidae</taxon>
        <taxon>Romanomermis</taxon>
    </lineage>
</organism>
<reference evidence="2" key="1">
    <citation type="submission" date="2022-11" db="UniProtKB">
        <authorList>
            <consortium name="WormBaseParasite"/>
        </authorList>
    </citation>
    <scope>IDENTIFICATION</scope>
</reference>
<accession>A0A915K2A2</accession>
<name>A0A915K2A2_ROMCU</name>
<evidence type="ECO:0000313" key="2">
    <source>
        <dbReference type="WBParaSite" id="nRc.2.0.1.t32444-RA"/>
    </source>
</evidence>
<evidence type="ECO:0000313" key="1">
    <source>
        <dbReference type="Proteomes" id="UP000887565"/>
    </source>
</evidence>
<dbReference type="WBParaSite" id="nRc.2.0.1.t32444-RA">
    <property type="protein sequence ID" value="nRc.2.0.1.t32444-RA"/>
    <property type="gene ID" value="nRc.2.0.1.g32444"/>
</dbReference>
<keyword evidence="1" id="KW-1185">Reference proteome</keyword>
<dbReference type="AlphaFoldDB" id="A0A915K2A2"/>
<proteinExistence type="predicted"/>
<dbReference type="Proteomes" id="UP000887565">
    <property type="component" value="Unplaced"/>
</dbReference>
<sequence>MCSKCAEVCENVRGKEWLCNRASQKMRNKISSPEIYLKKIEAVSLMLPDICRLSDSDLCYKLCEGALELEAPRFTPRDGISFGKHQA</sequence>
<protein>
    <submittedName>
        <fullName evidence="2">Uncharacterized protein</fullName>
    </submittedName>
</protein>